<dbReference type="AlphaFoldDB" id="A0A1B9FW93"/>
<sequence>MSSLLEESHPVPLPSTSSSLPNPPPIPSFQLRETICDVPTELLIQTFDDRVLVIITQNGKVGCLTQASLPPHIPLPPPPKPLSPSSSSPNHPSALDILSILPQPSPALSLTPLLGSPPSPSLYDLYISQISTLIFWALETSGQGRRNVVVGLSLRRSPRNQEEGQDEGEDVLDDGERERYAGIMDLVSRWPGPAE</sequence>
<protein>
    <recommendedName>
        <fullName evidence="5">Proteasome assembly chaperone 3</fullName>
    </recommendedName>
</protein>
<feature type="region of interest" description="Disordered" evidence="1">
    <location>
        <begin position="1"/>
        <end position="26"/>
    </location>
</feature>
<keyword evidence="4" id="KW-1185">Reference proteome</keyword>
<evidence type="ECO:0000256" key="1">
    <source>
        <dbReference type="SAM" id="MobiDB-lite"/>
    </source>
</evidence>
<evidence type="ECO:0000313" key="3">
    <source>
        <dbReference type="EMBL" id="WVW86204.1"/>
    </source>
</evidence>
<feature type="region of interest" description="Disordered" evidence="1">
    <location>
        <begin position="71"/>
        <end position="97"/>
    </location>
</feature>
<reference evidence="2" key="1">
    <citation type="submission" date="2013-07" db="EMBL/GenBank/DDBJ databases">
        <title>The Genome Sequence of Cryptococcus bestiolae CBS10118.</title>
        <authorList>
            <consortium name="The Broad Institute Genome Sequencing Platform"/>
            <person name="Cuomo C."/>
            <person name="Litvintseva A."/>
            <person name="Chen Y."/>
            <person name="Heitman J."/>
            <person name="Sun S."/>
            <person name="Springer D."/>
            <person name="Dromer F."/>
            <person name="Young S.K."/>
            <person name="Zeng Q."/>
            <person name="Gargeya S."/>
            <person name="Fitzgerald M."/>
            <person name="Abouelleil A."/>
            <person name="Alvarado L."/>
            <person name="Berlin A.M."/>
            <person name="Chapman S.B."/>
            <person name="Dewar J."/>
            <person name="Goldberg J."/>
            <person name="Griggs A."/>
            <person name="Gujja S."/>
            <person name="Hansen M."/>
            <person name="Howarth C."/>
            <person name="Imamovic A."/>
            <person name="Larimer J."/>
            <person name="McCowan C."/>
            <person name="Murphy C."/>
            <person name="Pearson M."/>
            <person name="Priest M."/>
            <person name="Roberts A."/>
            <person name="Saif S."/>
            <person name="Shea T."/>
            <person name="Sykes S."/>
            <person name="Wortman J."/>
            <person name="Nusbaum C."/>
            <person name="Birren B."/>
        </authorList>
    </citation>
    <scope>NUCLEOTIDE SEQUENCE [LARGE SCALE GENOMIC DNA]</scope>
    <source>
        <strain evidence="2">CBS 10118</strain>
    </source>
</reference>
<dbReference type="STRING" id="1296100.A0A1B9FW93"/>
<reference evidence="3" key="2">
    <citation type="submission" date="2013-07" db="EMBL/GenBank/DDBJ databases">
        <authorList>
            <consortium name="The Broad Institute Genome Sequencing Platform"/>
            <person name="Cuomo C."/>
            <person name="Litvintseva A."/>
            <person name="Chen Y."/>
            <person name="Heitman J."/>
            <person name="Sun S."/>
            <person name="Springer D."/>
            <person name="Dromer F."/>
            <person name="Young S.K."/>
            <person name="Zeng Q."/>
            <person name="Gargeya S."/>
            <person name="Fitzgerald M."/>
            <person name="Abouelleil A."/>
            <person name="Alvarado L."/>
            <person name="Berlin A.M."/>
            <person name="Chapman S.B."/>
            <person name="Dewar J."/>
            <person name="Goldberg J."/>
            <person name="Griggs A."/>
            <person name="Gujja S."/>
            <person name="Hansen M."/>
            <person name="Howarth C."/>
            <person name="Imamovic A."/>
            <person name="Larimer J."/>
            <person name="McCowan C."/>
            <person name="Murphy C."/>
            <person name="Pearson M."/>
            <person name="Priest M."/>
            <person name="Roberts A."/>
            <person name="Saif S."/>
            <person name="Shea T."/>
            <person name="Sykes S."/>
            <person name="Wortman J."/>
            <person name="Nusbaum C."/>
            <person name="Birren B."/>
        </authorList>
    </citation>
    <scope>NUCLEOTIDE SEQUENCE</scope>
    <source>
        <strain evidence="3">CBS 10118</strain>
    </source>
</reference>
<dbReference type="EMBL" id="CP144547">
    <property type="protein sequence ID" value="WVW86204.1"/>
    <property type="molecule type" value="Genomic_DNA"/>
</dbReference>
<organism evidence="2">
    <name type="scientific">Kwoniella bestiolae CBS 10118</name>
    <dbReference type="NCBI Taxonomy" id="1296100"/>
    <lineage>
        <taxon>Eukaryota</taxon>
        <taxon>Fungi</taxon>
        <taxon>Dikarya</taxon>
        <taxon>Basidiomycota</taxon>
        <taxon>Agaricomycotina</taxon>
        <taxon>Tremellomycetes</taxon>
        <taxon>Tremellales</taxon>
        <taxon>Cryptococcaceae</taxon>
        <taxon>Kwoniella</taxon>
    </lineage>
</organism>
<gene>
    <name evidence="2" type="ORF">I302_07388</name>
    <name evidence="3" type="ORF">I302_108246</name>
</gene>
<dbReference type="Proteomes" id="UP000092730">
    <property type="component" value="Chromosome 7"/>
</dbReference>
<dbReference type="InterPro" id="IPR018788">
    <property type="entry name" value="Proteasome_assmbl_chp_3"/>
</dbReference>
<dbReference type="GeneID" id="30211787"/>
<dbReference type="PANTHER" id="PTHR31051">
    <property type="entry name" value="PROTEASOME ASSEMBLY CHAPERONE 3"/>
    <property type="match status" value="1"/>
</dbReference>
<dbReference type="OrthoDB" id="5593278at2759"/>
<evidence type="ECO:0000313" key="4">
    <source>
        <dbReference type="Proteomes" id="UP000092730"/>
    </source>
</evidence>
<dbReference type="RefSeq" id="XP_019044108.1">
    <property type="nucleotide sequence ID" value="XM_019193985.1"/>
</dbReference>
<dbReference type="PANTHER" id="PTHR31051:SF1">
    <property type="entry name" value="PROTEASOME ASSEMBLY CHAPERONE 3"/>
    <property type="match status" value="1"/>
</dbReference>
<feature type="compositionally biased region" description="Pro residues" evidence="1">
    <location>
        <begin position="71"/>
        <end position="82"/>
    </location>
</feature>
<evidence type="ECO:0008006" key="5">
    <source>
        <dbReference type="Google" id="ProtNLM"/>
    </source>
</evidence>
<evidence type="ECO:0000313" key="2">
    <source>
        <dbReference type="EMBL" id="OCF23038.1"/>
    </source>
</evidence>
<name>A0A1B9FW93_9TREE</name>
<dbReference type="InterPro" id="IPR053720">
    <property type="entry name" value="Psm_Assembly_Chaperone"/>
</dbReference>
<dbReference type="Gene3D" id="3.30.230.90">
    <property type="match status" value="1"/>
</dbReference>
<accession>A0A1B9FW93</accession>
<reference evidence="2" key="3">
    <citation type="submission" date="2014-01" db="EMBL/GenBank/DDBJ databases">
        <title>Evolution of pathogenesis and genome organization in the Tremellales.</title>
        <authorList>
            <person name="Cuomo C."/>
            <person name="Litvintseva A."/>
            <person name="Heitman J."/>
            <person name="Chen Y."/>
            <person name="Sun S."/>
            <person name="Springer D."/>
            <person name="Dromer F."/>
            <person name="Young S."/>
            <person name="Zeng Q."/>
            <person name="Chapman S."/>
            <person name="Gujja S."/>
            <person name="Saif S."/>
            <person name="Birren B."/>
        </authorList>
    </citation>
    <scope>NUCLEOTIDE SEQUENCE</scope>
    <source>
        <strain evidence="2">CBS 10118</strain>
    </source>
</reference>
<reference evidence="3" key="4">
    <citation type="submission" date="2024-02" db="EMBL/GenBank/DDBJ databases">
        <title>Comparative genomics of Cryptococcus and Kwoniella reveals pathogenesis evolution and contrasting modes of karyotype evolution via chromosome fusion or intercentromeric recombination.</title>
        <authorList>
            <person name="Coelho M.A."/>
            <person name="David-Palma M."/>
            <person name="Shea T."/>
            <person name="Bowers K."/>
            <person name="McGinley-Smith S."/>
            <person name="Mohammad A.W."/>
            <person name="Gnirke A."/>
            <person name="Yurkov A.M."/>
            <person name="Nowrousian M."/>
            <person name="Sun S."/>
            <person name="Cuomo C.A."/>
            <person name="Heitman J."/>
        </authorList>
    </citation>
    <scope>NUCLEOTIDE SEQUENCE</scope>
    <source>
        <strain evidence="3">CBS 10118</strain>
    </source>
</reference>
<feature type="compositionally biased region" description="Low complexity" evidence="1">
    <location>
        <begin position="83"/>
        <end position="93"/>
    </location>
</feature>
<dbReference type="EMBL" id="KI894024">
    <property type="protein sequence ID" value="OCF23038.1"/>
    <property type="molecule type" value="Genomic_DNA"/>
</dbReference>
<dbReference type="GO" id="GO:0043248">
    <property type="term" value="P:proteasome assembly"/>
    <property type="evidence" value="ECO:0007669"/>
    <property type="project" value="InterPro"/>
</dbReference>
<dbReference type="KEGG" id="kbi:30211787"/>
<dbReference type="VEuPathDB" id="FungiDB:I302_07388"/>
<proteinExistence type="predicted"/>